<evidence type="ECO:0000256" key="4">
    <source>
        <dbReference type="ARBA" id="ARBA00022968"/>
    </source>
</evidence>
<dbReference type="Proteomes" id="UP000030641">
    <property type="component" value="Unassembled WGS sequence"/>
</dbReference>
<keyword evidence="5" id="KW-1133">Transmembrane helix</keyword>
<dbReference type="EMBL" id="KL584776">
    <property type="protein sequence ID" value="KEQ91695.1"/>
    <property type="molecule type" value="Genomic_DNA"/>
</dbReference>
<dbReference type="InParanoid" id="A0A074Y1W1"/>
<sequence length="446" mass="51072">MSTLNVFSLRNLIRATIISSTLLLFSWYDHGRGSVSDTIMAKWSSKRHHKCIPIPGLEDILVILRTGATESLTKLPVHFRTTLKCMPHYVVYSDIEESVDGHSVVDALDTVSDVYQVNNSDFELYNRLKKDDRASYDLQELQQWSSVQNSGAGMINNPAWKLDKWKLLPLIEKALQYRPDANWYFFMEADTAILWLNLAEWLAKFDKTQPYYLGNQQQIGDVVFGHGGSGFAISKPAMQAAAEKFRNNRDEYEEFTANHWAGDCVLGKLLKDAGISLTWTWPNLQNAPISSVKYTANGYSKRLWCHRAVSYHHMAPEEIEPVWQFEQQLLGRNESCSLKYKDVFERFVLPYLQPSKDDWDNLSAEHVDLQAGVDLFEACKDECMRREECLQFSVKEKSCHVSSDVKLGRPFQEPAGTILQSGWILDRIDAFVRDMEACGGDQEWAL</sequence>
<evidence type="ECO:0000256" key="1">
    <source>
        <dbReference type="ARBA" id="ARBA00004606"/>
    </source>
</evidence>
<keyword evidence="6" id="KW-0472">Membrane</keyword>
<evidence type="ECO:0000256" key="6">
    <source>
        <dbReference type="ARBA" id="ARBA00023136"/>
    </source>
</evidence>
<protein>
    <submittedName>
        <fullName evidence="7">Glycosyltransferase family 31 protein</fullName>
    </submittedName>
</protein>
<evidence type="ECO:0000256" key="5">
    <source>
        <dbReference type="ARBA" id="ARBA00022989"/>
    </source>
</evidence>
<dbReference type="GO" id="GO:0016740">
    <property type="term" value="F:transferase activity"/>
    <property type="evidence" value="ECO:0007669"/>
    <property type="project" value="UniProtKB-KW"/>
</dbReference>
<dbReference type="HOGENOM" id="CLU_022549_3_1_1"/>
<reference evidence="7 8" key="1">
    <citation type="journal article" date="2014" name="BMC Genomics">
        <title>Genome sequencing of four Aureobasidium pullulans varieties: biotechnological potential, stress tolerance, and description of new species.</title>
        <authorList>
            <person name="Gostin Ar C."/>
            <person name="Ohm R.A."/>
            <person name="Kogej T."/>
            <person name="Sonjak S."/>
            <person name="Turk M."/>
            <person name="Zajc J."/>
            <person name="Zalar P."/>
            <person name="Grube M."/>
            <person name="Sun H."/>
            <person name="Han J."/>
            <person name="Sharma A."/>
            <person name="Chiniquy J."/>
            <person name="Ngan C.Y."/>
            <person name="Lipzen A."/>
            <person name="Barry K."/>
            <person name="Grigoriev I.V."/>
            <person name="Gunde-Cimerman N."/>
        </authorList>
    </citation>
    <scope>NUCLEOTIDE SEQUENCE [LARGE SCALE GENOMIC DNA]</scope>
    <source>
        <strain evidence="7 8">EXF-2481</strain>
    </source>
</reference>
<dbReference type="GeneID" id="25364724"/>
<dbReference type="OMA" id="PMQIGET"/>
<keyword evidence="3" id="KW-0812">Transmembrane</keyword>
<comment type="subcellular location">
    <subcellularLocation>
        <location evidence="1">Membrane</location>
        <topology evidence="1">Single-pass type II membrane protein</topology>
    </subcellularLocation>
</comment>
<dbReference type="Gene3D" id="3.90.550.50">
    <property type="match status" value="1"/>
</dbReference>
<dbReference type="InterPro" id="IPR026050">
    <property type="entry name" value="C1GALT1/C1GALT1_chp1"/>
</dbReference>
<evidence type="ECO:0000256" key="2">
    <source>
        <dbReference type="ARBA" id="ARBA00006462"/>
    </source>
</evidence>
<comment type="similarity">
    <text evidence="2">Belongs to the glycosyltransferase 31 family. Beta3-Gal-T subfamily.</text>
</comment>
<dbReference type="PANTHER" id="PTHR23033:SF47">
    <property type="entry name" value="APPLE DOMAIN-CONTAINING PROTEIN-RELATED"/>
    <property type="match status" value="1"/>
</dbReference>
<keyword evidence="4" id="KW-0735">Signal-anchor</keyword>
<evidence type="ECO:0000313" key="8">
    <source>
        <dbReference type="Proteomes" id="UP000030641"/>
    </source>
</evidence>
<dbReference type="STRING" id="1043005.A0A074Y1W1"/>
<dbReference type="PANTHER" id="PTHR23033">
    <property type="entry name" value="BETA1,3-GALACTOSYLTRANSFERASE"/>
    <property type="match status" value="1"/>
</dbReference>
<accession>A0A074Y1W1</accession>
<organism evidence="7 8">
    <name type="scientific">Aureobasidium subglaciale (strain EXF-2481)</name>
    <name type="common">Aureobasidium pullulans var. subglaciale</name>
    <dbReference type="NCBI Taxonomy" id="1043005"/>
    <lineage>
        <taxon>Eukaryota</taxon>
        <taxon>Fungi</taxon>
        <taxon>Dikarya</taxon>
        <taxon>Ascomycota</taxon>
        <taxon>Pezizomycotina</taxon>
        <taxon>Dothideomycetes</taxon>
        <taxon>Dothideomycetidae</taxon>
        <taxon>Dothideales</taxon>
        <taxon>Saccotheciaceae</taxon>
        <taxon>Aureobasidium</taxon>
    </lineage>
</organism>
<evidence type="ECO:0000313" key="7">
    <source>
        <dbReference type="EMBL" id="KEQ91695.1"/>
    </source>
</evidence>
<dbReference type="OrthoDB" id="414175at2759"/>
<evidence type="ECO:0000256" key="3">
    <source>
        <dbReference type="ARBA" id="ARBA00022692"/>
    </source>
</evidence>
<dbReference type="RefSeq" id="XP_013340138.1">
    <property type="nucleotide sequence ID" value="XM_013484684.1"/>
</dbReference>
<dbReference type="GO" id="GO:0016020">
    <property type="term" value="C:membrane"/>
    <property type="evidence" value="ECO:0007669"/>
    <property type="project" value="UniProtKB-SubCell"/>
</dbReference>
<keyword evidence="7" id="KW-0808">Transferase</keyword>
<name>A0A074Y1W1_AURSE</name>
<proteinExistence type="inferred from homology"/>
<gene>
    <name evidence="7" type="ORF">AUEXF2481DRAFT_32865</name>
</gene>
<dbReference type="AlphaFoldDB" id="A0A074Y1W1"/>
<keyword evidence="8" id="KW-1185">Reference proteome</keyword>